<comment type="caution">
    <text evidence="3">The sequence shown here is derived from an EMBL/GenBank/DDBJ whole genome shotgun (WGS) entry which is preliminary data.</text>
</comment>
<keyword evidence="4" id="KW-1185">Reference proteome</keyword>
<dbReference type="AlphaFoldDB" id="A0A1L9B3U4"/>
<name>A0A1L9B3U4_9BACT</name>
<feature type="chain" id="PRO_5012815260" description="Lipoprotein" evidence="2">
    <location>
        <begin position="21"/>
        <end position="100"/>
    </location>
</feature>
<accession>A0A1L9B3U4</accession>
<reference evidence="4" key="1">
    <citation type="submission" date="2016-11" db="EMBL/GenBank/DDBJ databases">
        <authorList>
            <person name="Shukria A."/>
            <person name="Stevens D.C."/>
        </authorList>
    </citation>
    <scope>NUCLEOTIDE SEQUENCE [LARGE SCALE GENOMIC DNA]</scope>
    <source>
        <strain evidence="4">Cbfe23</strain>
    </source>
</reference>
<reference evidence="3 4" key="2">
    <citation type="submission" date="2016-12" db="EMBL/GenBank/DDBJ databases">
        <title>Draft Genome Sequence of Cystobacter ferrugineus Strain Cbfe23.</title>
        <authorList>
            <person name="Akbar S."/>
            <person name="Dowd S.E."/>
            <person name="Stevens D.C."/>
        </authorList>
    </citation>
    <scope>NUCLEOTIDE SEQUENCE [LARGE SCALE GENOMIC DNA]</scope>
    <source>
        <strain evidence="3 4">Cbfe23</strain>
    </source>
</reference>
<gene>
    <name evidence="3" type="ORF">BON30_31135</name>
</gene>
<keyword evidence="2" id="KW-0732">Signal</keyword>
<feature type="compositionally biased region" description="Gly residues" evidence="1">
    <location>
        <begin position="39"/>
        <end position="51"/>
    </location>
</feature>
<proteinExistence type="predicted"/>
<dbReference type="EMBL" id="MPIN01000009">
    <property type="protein sequence ID" value="OJH36947.1"/>
    <property type="molecule type" value="Genomic_DNA"/>
</dbReference>
<feature type="region of interest" description="Disordered" evidence="1">
    <location>
        <begin position="27"/>
        <end position="53"/>
    </location>
</feature>
<feature type="signal peptide" evidence="2">
    <location>
        <begin position="1"/>
        <end position="20"/>
    </location>
</feature>
<evidence type="ECO:0000256" key="2">
    <source>
        <dbReference type="SAM" id="SignalP"/>
    </source>
</evidence>
<evidence type="ECO:0000313" key="3">
    <source>
        <dbReference type="EMBL" id="OJH36947.1"/>
    </source>
</evidence>
<dbReference type="STRING" id="83449.BON30_31135"/>
<evidence type="ECO:0008006" key="5">
    <source>
        <dbReference type="Google" id="ProtNLM"/>
    </source>
</evidence>
<dbReference type="Proteomes" id="UP000182229">
    <property type="component" value="Unassembled WGS sequence"/>
</dbReference>
<evidence type="ECO:0000256" key="1">
    <source>
        <dbReference type="SAM" id="MobiDB-lite"/>
    </source>
</evidence>
<organism evidence="3 4">
    <name type="scientific">Cystobacter ferrugineus</name>
    <dbReference type="NCBI Taxonomy" id="83449"/>
    <lineage>
        <taxon>Bacteria</taxon>
        <taxon>Pseudomonadati</taxon>
        <taxon>Myxococcota</taxon>
        <taxon>Myxococcia</taxon>
        <taxon>Myxococcales</taxon>
        <taxon>Cystobacterineae</taxon>
        <taxon>Archangiaceae</taxon>
        <taxon>Cystobacter</taxon>
    </lineage>
</organism>
<sequence length="100" mass="10163">MTGSWTLLVLALGVCLSACADHAVRQTGTKVEDGSEYPTGGGGGRTDGGSGPSCVELDKDASFDAMVDRLESQGLVHGRAIALGLLVRAGRLDTGMAQCP</sequence>
<protein>
    <recommendedName>
        <fullName evidence="5">Lipoprotein</fullName>
    </recommendedName>
</protein>
<evidence type="ECO:0000313" key="4">
    <source>
        <dbReference type="Proteomes" id="UP000182229"/>
    </source>
</evidence>